<evidence type="ECO:0000256" key="3">
    <source>
        <dbReference type="SAM" id="MobiDB-lite"/>
    </source>
</evidence>
<dbReference type="Proteomes" id="UP000546464">
    <property type="component" value="Unassembled WGS sequence"/>
</dbReference>
<feature type="region of interest" description="Disordered" evidence="3">
    <location>
        <begin position="20"/>
        <end position="40"/>
    </location>
</feature>
<keyword evidence="6" id="KW-1185">Reference proteome</keyword>
<name>A0A842HE67_9BACT</name>
<evidence type="ECO:0000256" key="1">
    <source>
        <dbReference type="ARBA" id="ARBA00008779"/>
    </source>
</evidence>
<dbReference type="CDD" id="cd16035">
    <property type="entry name" value="sulfatase_like"/>
    <property type="match status" value="1"/>
</dbReference>
<dbReference type="InterPro" id="IPR024607">
    <property type="entry name" value="Sulfatase_CS"/>
</dbReference>
<comment type="caution">
    <text evidence="5">The sequence shown here is derived from an EMBL/GenBank/DDBJ whole genome shotgun (WGS) entry which is preliminary data.</text>
</comment>
<accession>A0A842HE67</accession>
<dbReference type="InterPro" id="IPR000917">
    <property type="entry name" value="Sulfatase_N"/>
</dbReference>
<dbReference type="PANTHER" id="PTHR46615">
    <property type="entry name" value="ARYLSULFATASE K"/>
    <property type="match status" value="1"/>
</dbReference>
<dbReference type="AlphaFoldDB" id="A0A842HE67"/>
<dbReference type="InterPro" id="IPR051849">
    <property type="entry name" value="GAG-degrading_sulfatase"/>
</dbReference>
<dbReference type="Gene3D" id="3.40.720.10">
    <property type="entry name" value="Alkaline Phosphatase, subunit A"/>
    <property type="match status" value="1"/>
</dbReference>
<reference evidence="5 6" key="1">
    <citation type="submission" date="2020-07" db="EMBL/GenBank/DDBJ databases">
        <authorList>
            <person name="Feng X."/>
        </authorList>
    </citation>
    <scope>NUCLEOTIDE SEQUENCE [LARGE SCALE GENOMIC DNA]</scope>
    <source>
        <strain evidence="5 6">JCM31066</strain>
    </source>
</reference>
<comment type="similarity">
    <text evidence="1">Belongs to the sulfatase family.</text>
</comment>
<evidence type="ECO:0000313" key="6">
    <source>
        <dbReference type="Proteomes" id="UP000546464"/>
    </source>
</evidence>
<organism evidence="5 6">
    <name type="scientific">Ruficoccus amylovorans</name>
    <dbReference type="NCBI Taxonomy" id="1804625"/>
    <lineage>
        <taxon>Bacteria</taxon>
        <taxon>Pseudomonadati</taxon>
        <taxon>Verrucomicrobiota</taxon>
        <taxon>Opitutia</taxon>
        <taxon>Puniceicoccales</taxon>
        <taxon>Cerasicoccaceae</taxon>
        <taxon>Ruficoccus</taxon>
    </lineage>
</organism>
<evidence type="ECO:0000256" key="2">
    <source>
        <dbReference type="ARBA" id="ARBA00022801"/>
    </source>
</evidence>
<evidence type="ECO:0000313" key="5">
    <source>
        <dbReference type="EMBL" id="MBC2593956.1"/>
    </source>
</evidence>
<evidence type="ECO:0000259" key="4">
    <source>
        <dbReference type="Pfam" id="PF00884"/>
    </source>
</evidence>
<dbReference type="SUPFAM" id="SSF53649">
    <property type="entry name" value="Alkaline phosphatase-like"/>
    <property type="match status" value="1"/>
</dbReference>
<dbReference type="GO" id="GO:0004065">
    <property type="term" value="F:arylsulfatase activity"/>
    <property type="evidence" value="ECO:0007669"/>
    <property type="project" value="TreeGrafter"/>
</dbReference>
<dbReference type="RefSeq" id="WP_185674942.1">
    <property type="nucleotide sequence ID" value="NZ_JACHVB010000020.1"/>
</dbReference>
<keyword evidence="2 5" id="KW-0378">Hydrolase</keyword>
<dbReference type="EMBL" id="JACHVB010000020">
    <property type="protein sequence ID" value="MBC2593956.1"/>
    <property type="molecule type" value="Genomic_DNA"/>
</dbReference>
<dbReference type="PROSITE" id="PS00523">
    <property type="entry name" value="SULFATASE_1"/>
    <property type="match status" value="1"/>
</dbReference>
<feature type="domain" description="Sulfatase N-terminal" evidence="4">
    <location>
        <begin position="45"/>
        <end position="420"/>
    </location>
</feature>
<dbReference type="PANTHER" id="PTHR46615:SF1">
    <property type="entry name" value="ARYLSULFATASE K"/>
    <property type="match status" value="1"/>
</dbReference>
<dbReference type="InterPro" id="IPR017850">
    <property type="entry name" value="Alkaline_phosphatase_core_sf"/>
</dbReference>
<keyword evidence="5" id="KW-0808">Transferase</keyword>
<dbReference type="GO" id="GO:0016740">
    <property type="term" value="F:transferase activity"/>
    <property type="evidence" value="ECO:0007669"/>
    <property type="project" value="UniProtKB-KW"/>
</dbReference>
<sequence>MDRRSFIQTSATAFGATLLGSNKSPASTTPGTQSASTLGTLPSQPNIVLFISDQQRPTMHFPEGWEEENLPTMTRLKNNGLNFNRAYCATAMCSPSRSALFTGLYPAQNGVEQTLSFFTCDGSTDPSGTPCCELSQAEVELSPNIPTLATVLRTAGYRCFFKGKWHLTKPDPATEDSLLPYGFEDWDPPDAGGDTAPENAARGPNQNDARYVSDALDFINTYNDPAPFLLVVSLVNPHDVLGYPSNFEAFDYSVDYLSGDIPPPVNSEENLANEQINYQVTVNGVSLPATLLPSSKPSAHISFKYSSIGLGPLNTEEKQYNYINFYANLIKLVDSQFGEILSAMDARGFTDNSLVLRLADHGEHGIAHGGLRQKSFTMYEEALRVPLIISNPQLYQGAFETDSLFSLIDMVPTLATLAGVPNLSQFKFRGTDMSPVIQNPEATPPQTELLFTYDDIRCGQCLTQVIPPPNRLRALFTDRYKYCRYFDGDGVEPEQYEMYDLQADPFEMENLADPDHPRYELYSAERTVMSDKLALAEQIKLAPLPTETPMVVINDNSGSLTLSWEAEASVNYQVQASEDLETWEDVGELLSTPTADTLTVNVTWLFDTYRTNDTMFFRLRMP</sequence>
<protein>
    <submittedName>
        <fullName evidence="5">Sulfatase-like hydrolase/transferase</fullName>
    </submittedName>
</protein>
<dbReference type="Pfam" id="PF00884">
    <property type="entry name" value="Sulfatase"/>
    <property type="match status" value="1"/>
</dbReference>
<dbReference type="GO" id="GO:0015024">
    <property type="term" value="F:glucuronate-2-sulfatase activity"/>
    <property type="evidence" value="ECO:0007669"/>
    <property type="project" value="TreeGrafter"/>
</dbReference>
<feature type="region of interest" description="Disordered" evidence="3">
    <location>
        <begin position="183"/>
        <end position="207"/>
    </location>
</feature>
<proteinExistence type="inferred from homology"/>
<gene>
    <name evidence="5" type="ORF">H5P28_06740</name>
</gene>